<evidence type="ECO:0000313" key="1">
    <source>
        <dbReference type="EMBL" id="GGG30708.1"/>
    </source>
</evidence>
<reference evidence="1" key="2">
    <citation type="submission" date="2020-09" db="EMBL/GenBank/DDBJ databases">
        <authorList>
            <person name="Sun Q."/>
            <person name="Zhou Y."/>
        </authorList>
    </citation>
    <scope>NUCLEOTIDE SEQUENCE</scope>
    <source>
        <strain evidence="1">CGMCC 1.15760</strain>
    </source>
</reference>
<dbReference type="RefSeq" id="WP_188615564.1">
    <property type="nucleotide sequence ID" value="NZ_BMJT01000010.1"/>
</dbReference>
<reference evidence="1" key="1">
    <citation type="journal article" date="2014" name="Int. J. Syst. Evol. Microbiol.">
        <title>Complete genome sequence of Corynebacterium casei LMG S-19264T (=DSM 44701T), isolated from a smear-ripened cheese.</title>
        <authorList>
            <consortium name="US DOE Joint Genome Institute (JGI-PGF)"/>
            <person name="Walter F."/>
            <person name="Albersmeier A."/>
            <person name="Kalinowski J."/>
            <person name="Ruckert C."/>
        </authorList>
    </citation>
    <scope>NUCLEOTIDE SEQUENCE</scope>
    <source>
        <strain evidence="1">CGMCC 1.15760</strain>
    </source>
</reference>
<gene>
    <name evidence="1" type="ORF">GCM10007425_26650</name>
</gene>
<accession>A0A917LJE1</accession>
<protein>
    <submittedName>
        <fullName evidence="1">Uncharacterized protein</fullName>
    </submittedName>
</protein>
<dbReference type="EMBL" id="BMJT01000010">
    <property type="protein sequence ID" value="GGG30708.1"/>
    <property type="molecule type" value="Genomic_DNA"/>
</dbReference>
<organism evidence="1 2">
    <name type="scientific">Lysinibacillus alkalisoli</name>
    <dbReference type="NCBI Taxonomy" id="1911548"/>
    <lineage>
        <taxon>Bacteria</taxon>
        <taxon>Bacillati</taxon>
        <taxon>Bacillota</taxon>
        <taxon>Bacilli</taxon>
        <taxon>Bacillales</taxon>
        <taxon>Bacillaceae</taxon>
        <taxon>Lysinibacillus</taxon>
    </lineage>
</organism>
<dbReference type="Proteomes" id="UP000616608">
    <property type="component" value="Unassembled WGS sequence"/>
</dbReference>
<comment type="caution">
    <text evidence="1">The sequence shown here is derived from an EMBL/GenBank/DDBJ whole genome shotgun (WGS) entry which is preliminary data.</text>
</comment>
<sequence length="130" mass="15041">MSFDEYVDEQVQKLDDVMALIIAEEYHTACTMLTKVYQDLQQHFPKNIPAVYIKQDRIGYQQWMQDDAKALGDKIQHILLYLDKQKCIDANTVVAYIEGAEQMALQYGLSITDEQHMMMALHGIIYAYTA</sequence>
<name>A0A917LJE1_9BACI</name>
<keyword evidence="2" id="KW-1185">Reference proteome</keyword>
<evidence type="ECO:0000313" key="2">
    <source>
        <dbReference type="Proteomes" id="UP000616608"/>
    </source>
</evidence>
<dbReference type="AlphaFoldDB" id="A0A917LJE1"/>
<proteinExistence type="predicted"/>